<reference evidence="2 3" key="1">
    <citation type="journal article" date="2020" name="G3 (Bethesda)">
        <title>Genetic Underpinnings of Host Manipulation by Ophiocordyceps as Revealed by Comparative Transcriptomics.</title>
        <authorList>
            <person name="Will I."/>
            <person name="Das B."/>
            <person name="Trinh T."/>
            <person name="Brachmann A."/>
            <person name="Ohm R.A."/>
            <person name="de Bekker C."/>
        </authorList>
    </citation>
    <scope>NUCLEOTIDE SEQUENCE [LARGE SCALE GENOMIC DNA]</scope>
    <source>
        <strain evidence="2 3">EC05</strain>
    </source>
</reference>
<keyword evidence="3" id="KW-1185">Reference proteome</keyword>
<dbReference type="CDD" id="cd07040">
    <property type="entry name" value="HP"/>
    <property type="match status" value="1"/>
</dbReference>
<dbReference type="SUPFAM" id="SSF53254">
    <property type="entry name" value="Phosphoglycerate mutase-like"/>
    <property type="match status" value="1"/>
</dbReference>
<sequence>MALSPPAYLFVVRHGNRLDAADKNWHLSSPTPYDTPLTYGGFLQARLVGSQISSLLERAKMDDEASRHGPLATKRPKRFKVVIHSSPFLRCVQTSVGISAGLAQRSSDSVFNPSDVFVPRAVRCGPRHRSKSALVRLDAFLGEWLSPEYFETITPPPGSALLLGGAKADLLRRDDYSSYVDVSPAPLDTPPSTGSGSLWQPSHASSPADDGPALMTSSTASALTPDESSVYVPPRPLYAVSSSGEIPEGIVAHARDACATVDYQWDSMRKPLDFGDGGRFGEEWTAMHKRFRSGLTKLLNWYATADAPADDRLARPEEAESQARDEDVETVVIIVSHGAGCNALIGAVTNQPVLVDVGIASITMASRKPDLDMSLLRAESDGPLVPVHDMYDLRQSASTDHLRSTTTSTPVSSRPASSRSASVSNVRNPSLGAGSNRGRTWTFGSMMGGPVLSPFSYHEPPVGRSASAGILDDAEPERPEVVEAPKRPVLPKLVLPETVQQNPPELVEPKSEPVQSMPNSAGGGPISLGLWSPLPSSVRLMDEGYDDADFDSMMPDFEQRRFSIPFNQPSPREEEPTPVKPKTRWLEGPSFAAPITLHTDLALSDRPSMLGLWGVSSMADDMDRFHDFGQAQRRWQVDERV</sequence>
<accession>A0A8H4VD33</accession>
<feature type="region of interest" description="Disordered" evidence="1">
    <location>
        <begin position="563"/>
        <end position="582"/>
    </location>
</feature>
<dbReference type="OrthoDB" id="3898179at2759"/>
<evidence type="ECO:0000313" key="3">
    <source>
        <dbReference type="Proteomes" id="UP000562929"/>
    </source>
</evidence>
<feature type="compositionally biased region" description="Polar residues" evidence="1">
    <location>
        <begin position="190"/>
        <end position="205"/>
    </location>
</feature>
<gene>
    <name evidence="2" type="ORF">GQ602_003934</name>
</gene>
<dbReference type="SMART" id="SM00855">
    <property type="entry name" value="PGAM"/>
    <property type="match status" value="1"/>
</dbReference>
<dbReference type="AlphaFoldDB" id="A0A8H4VD33"/>
<evidence type="ECO:0000313" key="2">
    <source>
        <dbReference type="EMBL" id="KAF4587241.1"/>
    </source>
</evidence>
<feature type="compositionally biased region" description="Low complexity" evidence="1">
    <location>
        <begin position="404"/>
        <end position="430"/>
    </location>
</feature>
<name>A0A8H4VD33_9HYPO</name>
<dbReference type="Gene3D" id="3.40.50.1240">
    <property type="entry name" value="Phosphoglycerate mutase-like"/>
    <property type="match status" value="2"/>
</dbReference>
<dbReference type="EMBL" id="JAACLJ010000004">
    <property type="protein sequence ID" value="KAF4587241.1"/>
    <property type="molecule type" value="Genomic_DNA"/>
</dbReference>
<dbReference type="Proteomes" id="UP000562929">
    <property type="component" value="Unassembled WGS sequence"/>
</dbReference>
<evidence type="ECO:0000256" key="1">
    <source>
        <dbReference type="SAM" id="MobiDB-lite"/>
    </source>
</evidence>
<protein>
    <submittedName>
        <fullName evidence="2">Phosphoglycerate mutase family protein</fullName>
    </submittedName>
</protein>
<dbReference type="InterPro" id="IPR013078">
    <property type="entry name" value="His_Pase_superF_clade-1"/>
</dbReference>
<dbReference type="InterPro" id="IPR051710">
    <property type="entry name" value="Phosphatase_SH3-domain"/>
</dbReference>
<dbReference type="PANTHER" id="PTHR16469:SF27">
    <property type="entry name" value="UBIQUITIN-ASSOCIATED AND SH3 DOMAIN-CONTAINING BA-RELATED"/>
    <property type="match status" value="1"/>
</dbReference>
<organism evidence="2 3">
    <name type="scientific">Ophiocordyceps camponoti-floridani</name>
    <dbReference type="NCBI Taxonomy" id="2030778"/>
    <lineage>
        <taxon>Eukaryota</taxon>
        <taxon>Fungi</taxon>
        <taxon>Dikarya</taxon>
        <taxon>Ascomycota</taxon>
        <taxon>Pezizomycotina</taxon>
        <taxon>Sordariomycetes</taxon>
        <taxon>Hypocreomycetidae</taxon>
        <taxon>Hypocreales</taxon>
        <taxon>Ophiocordycipitaceae</taxon>
        <taxon>Ophiocordyceps</taxon>
    </lineage>
</organism>
<feature type="region of interest" description="Disordered" evidence="1">
    <location>
        <begin position="397"/>
        <end position="437"/>
    </location>
</feature>
<dbReference type="InterPro" id="IPR029033">
    <property type="entry name" value="His_PPase_superfam"/>
</dbReference>
<proteinExistence type="predicted"/>
<feature type="region of interest" description="Disordered" evidence="1">
    <location>
        <begin position="182"/>
        <end position="228"/>
    </location>
</feature>
<dbReference type="PANTHER" id="PTHR16469">
    <property type="entry name" value="UBIQUITIN-ASSOCIATED AND SH3 DOMAIN-CONTAINING BA-RELATED"/>
    <property type="match status" value="1"/>
</dbReference>
<comment type="caution">
    <text evidence="2">The sequence shown here is derived from an EMBL/GenBank/DDBJ whole genome shotgun (WGS) entry which is preliminary data.</text>
</comment>